<dbReference type="OrthoDB" id="5327978at2759"/>
<organism evidence="7 8">
    <name type="scientific">Stachybotrys chartarum (strain CBS 109288 / IBT 7711)</name>
    <name type="common">Toxic black mold</name>
    <name type="synonym">Stilbospora chartarum</name>
    <dbReference type="NCBI Taxonomy" id="1280523"/>
    <lineage>
        <taxon>Eukaryota</taxon>
        <taxon>Fungi</taxon>
        <taxon>Dikarya</taxon>
        <taxon>Ascomycota</taxon>
        <taxon>Pezizomycotina</taxon>
        <taxon>Sordariomycetes</taxon>
        <taxon>Hypocreomycetidae</taxon>
        <taxon>Hypocreales</taxon>
        <taxon>Stachybotryaceae</taxon>
        <taxon>Stachybotrys</taxon>
    </lineage>
</organism>
<evidence type="ECO:0000256" key="3">
    <source>
        <dbReference type="ARBA" id="ARBA00022989"/>
    </source>
</evidence>
<feature type="transmembrane region" description="Helical" evidence="5">
    <location>
        <begin position="260"/>
        <end position="280"/>
    </location>
</feature>
<feature type="transmembrane region" description="Helical" evidence="5">
    <location>
        <begin position="108"/>
        <end position="131"/>
    </location>
</feature>
<dbReference type="InterPro" id="IPR006153">
    <property type="entry name" value="Cation/H_exchanger_TM"/>
</dbReference>
<evidence type="ECO:0000313" key="8">
    <source>
        <dbReference type="Proteomes" id="UP000028045"/>
    </source>
</evidence>
<evidence type="ECO:0000256" key="5">
    <source>
        <dbReference type="SAM" id="Phobius"/>
    </source>
</evidence>
<keyword evidence="8" id="KW-1185">Reference proteome</keyword>
<feature type="transmembrane region" description="Helical" evidence="5">
    <location>
        <begin position="137"/>
        <end position="158"/>
    </location>
</feature>
<dbReference type="InterPro" id="IPR004712">
    <property type="entry name" value="Na+/H+_antiporter_fungi"/>
</dbReference>
<dbReference type="AlphaFoldDB" id="A0A084B4E1"/>
<feature type="domain" description="Cation/H+ exchanger transmembrane" evidence="6">
    <location>
        <begin position="24"/>
        <end position="440"/>
    </location>
</feature>
<evidence type="ECO:0000256" key="2">
    <source>
        <dbReference type="ARBA" id="ARBA00022692"/>
    </source>
</evidence>
<gene>
    <name evidence="7" type="ORF">S7711_01088</name>
</gene>
<dbReference type="Pfam" id="PF00999">
    <property type="entry name" value="Na_H_Exchanger"/>
    <property type="match status" value="1"/>
</dbReference>
<keyword evidence="3 5" id="KW-1133">Transmembrane helix</keyword>
<feature type="transmembrane region" description="Helical" evidence="5">
    <location>
        <begin position="37"/>
        <end position="56"/>
    </location>
</feature>
<dbReference type="GO" id="GO:0036376">
    <property type="term" value="P:sodium ion export across plasma membrane"/>
    <property type="evidence" value="ECO:0007669"/>
    <property type="project" value="InterPro"/>
</dbReference>
<reference evidence="7 8" key="1">
    <citation type="journal article" date="2014" name="BMC Genomics">
        <title>Comparative genome sequencing reveals chemotype-specific gene clusters in the toxigenic black mold Stachybotrys.</title>
        <authorList>
            <person name="Semeiks J."/>
            <person name="Borek D."/>
            <person name="Otwinowski Z."/>
            <person name="Grishin N.V."/>
        </authorList>
    </citation>
    <scope>NUCLEOTIDE SEQUENCE [LARGE SCALE GENOMIC DNA]</scope>
    <source>
        <strain evidence="8">CBS 109288 / IBT 7711</strain>
    </source>
</reference>
<feature type="transmembrane region" description="Helical" evidence="5">
    <location>
        <begin position="219"/>
        <end position="239"/>
    </location>
</feature>
<evidence type="ECO:0000313" key="7">
    <source>
        <dbReference type="EMBL" id="KEY72420.1"/>
    </source>
</evidence>
<feature type="transmembrane region" description="Helical" evidence="5">
    <location>
        <begin position="12"/>
        <end position="32"/>
    </location>
</feature>
<comment type="subcellular location">
    <subcellularLocation>
        <location evidence="1">Membrane</location>
        <topology evidence="1">Multi-pass membrane protein</topology>
    </subcellularLocation>
</comment>
<feature type="transmembrane region" description="Helical" evidence="5">
    <location>
        <begin position="76"/>
        <end position="96"/>
    </location>
</feature>
<protein>
    <recommendedName>
        <fullName evidence="6">Cation/H+ exchanger transmembrane domain-containing protein</fullName>
    </recommendedName>
</protein>
<evidence type="ECO:0000259" key="6">
    <source>
        <dbReference type="Pfam" id="PF00999"/>
    </source>
</evidence>
<dbReference type="PANTHER" id="PTHR31382">
    <property type="entry name" value="NA(+)/H(+) ANTIPORTER"/>
    <property type="match status" value="1"/>
</dbReference>
<keyword evidence="4 5" id="KW-0472">Membrane</keyword>
<feature type="transmembrane region" description="Helical" evidence="5">
    <location>
        <begin position="376"/>
        <end position="400"/>
    </location>
</feature>
<dbReference type="GO" id="GO:0042391">
    <property type="term" value="P:regulation of membrane potential"/>
    <property type="evidence" value="ECO:0007669"/>
    <property type="project" value="InterPro"/>
</dbReference>
<dbReference type="GO" id="GO:0120029">
    <property type="term" value="P:proton export across plasma membrane"/>
    <property type="evidence" value="ECO:0007669"/>
    <property type="project" value="InterPro"/>
</dbReference>
<name>A0A084B4E1_STACB</name>
<dbReference type="Proteomes" id="UP000028045">
    <property type="component" value="Unassembled WGS sequence"/>
</dbReference>
<dbReference type="GO" id="GO:0005886">
    <property type="term" value="C:plasma membrane"/>
    <property type="evidence" value="ECO:0007669"/>
    <property type="project" value="InterPro"/>
</dbReference>
<accession>A0A084B4E1</accession>
<proteinExistence type="predicted"/>
<evidence type="ECO:0000256" key="1">
    <source>
        <dbReference type="ARBA" id="ARBA00004141"/>
    </source>
</evidence>
<feature type="transmembrane region" description="Helical" evidence="5">
    <location>
        <begin position="420"/>
        <end position="446"/>
    </location>
</feature>
<evidence type="ECO:0000256" key="4">
    <source>
        <dbReference type="ARBA" id="ARBA00023136"/>
    </source>
</evidence>
<keyword evidence="2 5" id="KW-0812">Transmembrane</keyword>
<dbReference type="GO" id="GO:0015385">
    <property type="term" value="F:sodium:proton antiporter activity"/>
    <property type="evidence" value="ECO:0007669"/>
    <property type="project" value="InterPro"/>
</dbReference>
<feature type="transmembrane region" description="Helical" evidence="5">
    <location>
        <begin position="179"/>
        <end position="199"/>
    </location>
</feature>
<dbReference type="PANTHER" id="PTHR31382:SF1">
    <property type="entry name" value="SODIUM ION_PROTON EXCHANGER (EUROFUNG)"/>
    <property type="match status" value="1"/>
</dbReference>
<sequence length="463" mass="51129">MGFSLIQAPTPFNLALLGFGGWLLLFGIWSALASDRYYLSFASLSFLAGILVTSFTGFTDPLHFIEDGSPDGTITITAEMSRIVLGVQLLFAGMSLPRGFLRIEWKSLGLLLGPGLVAMWICSSLVVWALVPWLDLVPAMAIAACITPTDPVLSIAILEGRFADEHVPQPLRHLIIAESGANDGLGYIFLFLALNLIRYNAHVEAFAGSPSLGETLGSYFGYTCLYVVGGSILYGWALGHIGRYIFRWADQKGFTDRQSFLAFPAALALFILGSCGVMGLDDVLACFIAGNTLTWDAWFHDKMGEDLFQEAVDRVLNLVVFMWLGVRCPWASFWTNDVLELWRLFAIGFGILVFRRLPMVLASYRFIHQIPDLRQALFVGFFGPIGVSAIFYLCIGIEFLGEFRTSPDEPSSVALLQEPMVVIVWFMVAFSVIVHGFSIPIGMLVLRIKTMLPFPRSQGEITL</sequence>
<dbReference type="EMBL" id="KL648095">
    <property type="protein sequence ID" value="KEY72420.1"/>
    <property type="molecule type" value="Genomic_DNA"/>
</dbReference>
<feature type="transmembrane region" description="Helical" evidence="5">
    <location>
        <begin position="341"/>
        <end position="364"/>
    </location>
</feature>
<dbReference type="HOGENOM" id="CLU_008635_5_1_1"/>